<dbReference type="GO" id="GO:0005886">
    <property type="term" value="C:plasma membrane"/>
    <property type="evidence" value="ECO:0007669"/>
    <property type="project" value="UniProtKB-SubCell"/>
</dbReference>
<dbReference type="InterPro" id="IPR010055">
    <property type="entry name" value="T2SS_protein-GspJ"/>
</dbReference>
<evidence type="ECO:0000256" key="3">
    <source>
        <dbReference type="ARBA" id="ARBA00021539"/>
    </source>
</evidence>
<dbReference type="Proteomes" id="UP000612349">
    <property type="component" value="Unassembled WGS sequence"/>
</dbReference>
<evidence type="ECO:0000313" key="12">
    <source>
        <dbReference type="Proteomes" id="UP000612349"/>
    </source>
</evidence>
<evidence type="ECO:0000256" key="2">
    <source>
        <dbReference type="ARBA" id="ARBA00011084"/>
    </source>
</evidence>
<evidence type="ECO:0000256" key="10">
    <source>
        <dbReference type="SAM" id="MobiDB-lite"/>
    </source>
</evidence>
<protein>
    <recommendedName>
        <fullName evidence="3">Type II secretion system protein J</fullName>
    </recommendedName>
</protein>
<evidence type="ECO:0000256" key="7">
    <source>
        <dbReference type="ARBA" id="ARBA00022692"/>
    </source>
</evidence>
<dbReference type="NCBIfam" id="TIGR01711">
    <property type="entry name" value="gspJ"/>
    <property type="match status" value="1"/>
</dbReference>
<comment type="caution">
    <text evidence="11">The sequence shown here is derived from an EMBL/GenBank/DDBJ whole genome shotgun (WGS) entry which is preliminary data.</text>
</comment>
<comment type="similarity">
    <text evidence="2">Belongs to the GSP J family.</text>
</comment>
<dbReference type="InterPro" id="IPR012902">
    <property type="entry name" value="N_methyl_site"/>
</dbReference>
<evidence type="ECO:0000256" key="6">
    <source>
        <dbReference type="ARBA" id="ARBA00022519"/>
    </source>
</evidence>
<keyword evidence="4" id="KW-1003">Cell membrane</keyword>
<dbReference type="Pfam" id="PF11612">
    <property type="entry name" value="T2SSJ"/>
    <property type="match status" value="1"/>
</dbReference>
<keyword evidence="9" id="KW-0472">Membrane</keyword>
<dbReference type="Gene3D" id="3.10.610.10">
    <property type="entry name" value="GSPII I/J protein-like"/>
    <property type="match status" value="1"/>
</dbReference>
<evidence type="ECO:0000256" key="9">
    <source>
        <dbReference type="ARBA" id="ARBA00023136"/>
    </source>
</evidence>
<dbReference type="GO" id="GO:0015628">
    <property type="term" value="P:protein secretion by the type II secretion system"/>
    <property type="evidence" value="ECO:0007669"/>
    <property type="project" value="InterPro"/>
</dbReference>
<evidence type="ECO:0000256" key="5">
    <source>
        <dbReference type="ARBA" id="ARBA00022481"/>
    </source>
</evidence>
<proteinExistence type="inferred from homology"/>
<keyword evidence="6" id="KW-0997">Cell inner membrane</keyword>
<dbReference type="AlphaFoldDB" id="A0A916Z3N5"/>
<evidence type="ECO:0000256" key="4">
    <source>
        <dbReference type="ARBA" id="ARBA00022475"/>
    </source>
</evidence>
<evidence type="ECO:0000313" key="11">
    <source>
        <dbReference type="EMBL" id="GGD73011.1"/>
    </source>
</evidence>
<keyword evidence="5" id="KW-0488">Methylation</keyword>
<accession>A0A916Z3N5</accession>
<dbReference type="EMBL" id="BMIP01000005">
    <property type="protein sequence ID" value="GGD73011.1"/>
    <property type="molecule type" value="Genomic_DNA"/>
</dbReference>
<dbReference type="RefSeq" id="WP_066777379.1">
    <property type="nucleotide sequence ID" value="NZ_BMIP01000005.1"/>
</dbReference>
<keyword evidence="12" id="KW-1185">Reference proteome</keyword>
<dbReference type="SUPFAM" id="SSF54523">
    <property type="entry name" value="Pili subunits"/>
    <property type="match status" value="1"/>
</dbReference>
<sequence>MTRRPNGFTLVEMMIALLIFSVIAGGALVLLRFSVDAELASARATDRIASARRLVAVWNADMAQASPRPARGDGGALEPAMLVGQGGDLITLTRSGWDNPSGEPRPSLQRVTWRMDGNRLLRIGRGFTDGAMAQEPGVMAELSGIPRLRFRMAQGNWIERWEPEDPSELPSAIELVLPQATGAPLRIVTLVGSGPQPEMESDAPGDNPPGGQP</sequence>
<keyword evidence="8" id="KW-1133">Transmembrane helix</keyword>
<feature type="region of interest" description="Disordered" evidence="10">
    <location>
        <begin position="192"/>
        <end position="213"/>
    </location>
</feature>
<evidence type="ECO:0000256" key="1">
    <source>
        <dbReference type="ARBA" id="ARBA00004377"/>
    </source>
</evidence>
<dbReference type="PANTHER" id="PTHR39583:SF2">
    <property type="entry name" value="TYPE II SECRETION SYSTEM PROTEIN J"/>
    <property type="match status" value="1"/>
</dbReference>
<dbReference type="GO" id="GO:0015627">
    <property type="term" value="C:type II protein secretion system complex"/>
    <property type="evidence" value="ECO:0007669"/>
    <property type="project" value="InterPro"/>
</dbReference>
<reference evidence="11" key="2">
    <citation type="submission" date="2020-09" db="EMBL/GenBank/DDBJ databases">
        <authorList>
            <person name="Sun Q."/>
            <person name="Zhou Y."/>
        </authorList>
    </citation>
    <scope>NUCLEOTIDE SEQUENCE</scope>
    <source>
        <strain evidence="11">CGMCC 1.15360</strain>
    </source>
</reference>
<gene>
    <name evidence="11" type="ORF">GCM10010990_23310</name>
</gene>
<dbReference type="InterPro" id="IPR045584">
    <property type="entry name" value="Pilin-like"/>
</dbReference>
<name>A0A916Z3N5_9SPHN</name>
<evidence type="ECO:0000256" key="8">
    <source>
        <dbReference type="ARBA" id="ARBA00022989"/>
    </source>
</evidence>
<comment type="subcellular location">
    <subcellularLocation>
        <location evidence="1">Cell inner membrane</location>
        <topology evidence="1">Single-pass membrane protein</topology>
    </subcellularLocation>
</comment>
<reference evidence="11" key="1">
    <citation type="journal article" date="2014" name="Int. J. Syst. Evol. Microbiol.">
        <title>Complete genome sequence of Corynebacterium casei LMG S-19264T (=DSM 44701T), isolated from a smear-ripened cheese.</title>
        <authorList>
            <consortium name="US DOE Joint Genome Institute (JGI-PGF)"/>
            <person name="Walter F."/>
            <person name="Albersmeier A."/>
            <person name="Kalinowski J."/>
            <person name="Ruckert C."/>
        </authorList>
    </citation>
    <scope>NUCLEOTIDE SEQUENCE</scope>
    <source>
        <strain evidence="11">CGMCC 1.15360</strain>
    </source>
</reference>
<dbReference type="PANTHER" id="PTHR39583">
    <property type="entry name" value="TYPE II SECRETION SYSTEM PROTEIN J-RELATED"/>
    <property type="match status" value="1"/>
</dbReference>
<keyword evidence="7" id="KW-0812">Transmembrane</keyword>
<dbReference type="InterPro" id="IPR051621">
    <property type="entry name" value="T2SS_protein_J"/>
</dbReference>
<dbReference type="NCBIfam" id="TIGR02532">
    <property type="entry name" value="IV_pilin_GFxxxE"/>
    <property type="match status" value="1"/>
</dbReference>
<organism evidence="11 12">
    <name type="scientific">Croceicoccus mobilis</name>
    <dbReference type="NCBI Taxonomy" id="1703339"/>
    <lineage>
        <taxon>Bacteria</taxon>
        <taxon>Pseudomonadati</taxon>
        <taxon>Pseudomonadota</taxon>
        <taxon>Alphaproteobacteria</taxon>
        <taxon>Sphingomonadales</taxon>
        <taxon>Erythrobacteraceae</taxon>
        <taxon>Croceicoccus</taxon>
    </lineage>
</organism>
<dbReference type="Pfam" id="PF07963">
    <property type="entry name" value="N_methyl"/>
    <property type="match status" value="1"/>
</dbReference>